<dbReference type="FunFam" id="3.40.605.10:FF:000026">
    <property type="entry name" value="Aldehyde dehydrogenase, putative"/>
    <property type="match status" value="1"/>
</dbReference>
<evidence type="ECO:0000256" key="2">
    <source>
        <dbReference type="ARBA" id="ARBA00023002"/>
    </source>
</evidence>
<comment type="caution">
    <text evidence="8">The sequence shown here is derived from an EMBL/GenBank/DDBJ whole genome shotgun (WGS) entry which is preliminary data.</text>
</comment>
<name>A0AAD5YC88_9APHY</name>
<dbReference type="GO" id="GO:0004029">
    <property type="term" value="F:aldehyde dehydrogenase (NAD+) activity"/>
    <property type="evidence" value="ECO:0007669"/>
    <property type="project" value="UniProtKB-ARBA"/>
</dbReference>
<evidence type="ECO:0000259" key="7">
    <source>
        <dbReference type="Pfam" id="PF00171"/>
    </source>
</evidence>
<dbReference type="FunFam" id="3.40.309.10:FF:000001">
    <property type="entry name" value="Mitochondrial aldehyde dehydrogenase 2"/>
    <property type="match status" value="1"/>
</dbReference>
<feature type="domain" description="Aldehyde dehydrogenase" evidence="7">
    <location>
        <begin position="30"/>
        <end position="492"/>
    </location>
</feature>
<dbReference type="InterPro" id="IPR016161">
    <property type="entry name" value="Ald_DH/histidinol_DH"/>
</dbReference>
<dbReference type="SUPFAM" id="SSF53720">
    <property type="entry name" value="ALDH-like"/>
    <property type="match status" value="1"/>
</dbReference>
<evidence type="ECO:0000313" key="8">
    <source>
        <dbReference type="EMBL" id="KAJ3480664.1"/>
    </source>
</evidence>
<keyword evidence="9" id="KW-1185">Reference proteome</keyword>
<evidence type="ECO:0000256" key="5">
    <source>
        <dbReference type="PROSITE-ProRule" id="PRU10007"/>
    </source>
</evidence>
<dbReference type="CDD" id="cd07091">
    <property type="entry name" value="ALDH_F1-2_Ald2-like"/>
    <property type="match status" value="1"/>
</dbReference>
<dbReference type="EMBL" id="JANAWD010000362">
    <property type="protein sequence ID" value="KAJ3480664.1"/>
    <property type="molecule type" value="Genomic_DNA"/>
</dbReference>
<dbReference type="InterPro" id="IPR029510">
    <property type="entry name" value="Ald_DH_CS_GLU"/>
</dbReference>
<comment type="similarity">
    <text evidence="1 6">Belongs to the aldehyde dehydrogenase family.</text>
</comment>
<dbReference type="InterPro" id="IPR016162">
    <property type="entry name" value="Ald_DH_N"/>
</dbReference>
<proteinExistence type="inferred from homology"/>
<dbReference type="Pfam" id="PF00171">
    <property type="entry name" value="Aldedh"/>
    <property type="match status" value="1"/>
</dbReference>
<dbReference type="FunFam" id="3.40.605.10:FF:000011">
    <property type="entry name" value="ALD5p Mitochondrial aldehyde dehydrogenase"/>
    <property type="match status" value="1"/>
</dbReference>
<comment type="pathway">
    <text evidence="4">Alcohol metabolism; ethanol degradation; acetate from ethanol: step 2/2.</text>
</comment>
<accession>A0AAD5YC88</accession>
<protein>
    <recommendedName>
        <fullName evidence="7">Aldehyde dehydrogenase domain-containing protein</fullName>
    </recommendedName>
</protein>
<dbReference type="AlphaFoldDB" id="A0AAD5YC88"/>
<organism evidence="8 9">
    <name type="scientific">Meripilus lineatus</name>
    <dbReference type="NCBI Taxonomy" id="2056292"/>
    <lineage>
        <taxon>Eukaryota</taxon>
        <taxon>Fungi</taxon>
        <taxon>Dikarya</taxon>
        <taxon>Basidiomycota</taxon>
        <taxon>Agaricomycotina</taxon>
        <taxon>Agaricomycetes</taxon>
        <taxon>Polyporales</taxon>
        <taxon>Meripilaceae</taxon>
        <taxon>Meripilus</taxon>
    </lineage>
</organism>
<dbReference type="InterPro" id="IPR016160">
    <property type="entry name" value="Ald_DH_CS_CYS"/>
</dbReference>
<dbReference type="PROSITE" id="PS00687">
    <property type="entry name" value="ALDEHYDE_DEHYDR_GLU"/>
    <property type="match status" value="1"/>
</dbReference>
<dbReference type="PANTHER" id="PTHR11699">
    <property type="entry name" value="ALDEHYDE DEHYDROGENASE-RELATED"/>
    <property type="match status" value="1"/>
</dbReference>
<dbReference type="Gene3D" id="3.40.605.10">
    <property type="entry name" value="Aldehyde Dehydrogenase, Chain A, domain 1"/>
    <property type="match status" value="1"/>
</dbReference>
<dbReference type="GO" id="GO:0005739">
    <property type="term" value="C:mitochondrion"/>
    <property type="evidence" value="ECO:0007669"/>
    <property type="project" value="UniProtKB-ARBA"/>
</dbReference>
<keyword evidence="2 6" id="KW-0560">Oxidoreductase</keyword>
<dbReference type="GO" id="GO:0019413">
    <property type="term" value="P:acetate biosynthetic process"/>
    <property type="evidence" value="ECO:0007669"/>
    <property type="project" value="UniProtKB-ARBA"/>
</dbReference>
<dbReference type="Gene3D" id="3.40.309.10">
    <property type="entry name" value="Aldehyde Dehydrogenase, Chain A, domain 2"/>
    <property type="match status" value="1"/>
</dbReference>
<gene>
    <name evidence="8" type="ORF">NLI96_g8183</name>
</gene>
<evidence type="ECO:0000256" key="4">
    <source>
        <dbReference type="ARBA" id="ARBA00037885"/>
    </source>
</evidence>
<dbReference type="PROSITE" id="PS00070">
    <property type="entry name" value="ALDEHYDE_DEHYDR_CYS"/>
    <property type="match status" value="1"/>
</dbReference>
<dbReference type="InterPro" id="IPR016163">
    <property type="entry name" value="Ald_DH_C"/>
</dbReference>
<dbReference type="Proteomes" id="UP001212997">
    <property type="component" value="Unassembled WGS sequence"/>
</dbReference>
<sequence length="500" mass="54040">MPGTFTHEFDTPVFKGKSNFSTGLLIGGQFVDGSEGKTIDVINPATGKVITSISEGGPKDVDLAVKAAQKAFDTAWGLNTPGFKRGALLNKLADLMQAHFDELAALEALDNGKTFSWATTVDVPESIACIRYYAGWADKVHGQTIETTDDKLIYTRHEPIGVVGQIIPWNFPLMMLSWKIGPALATGNTIVLKPSEFTPLTALLMAELITEAGFPPGVVNIVNGYGHVVGSAISSHMDIEKVAFTGSTLVGRKIMESAAQSNLKNVTLELGGKSPNIIFNDADIEQAVNWAAHGIFWNHGQACCAGSRIFVQSGIYDEFLKRFTEKAKSLKVGSPFDKDSYQGPQVSQIQYDRIMGYIDSGKSEGATVHLGGERIGTEGYFIAPTIFTDTKPDMRIVKEEIFGPVGVVIKFEDEDDVIHKANDTMYGLAAAVFSQNINRALGTAHKLRAGTAWVNCVNMIHTNVPFGGFKQSGIGRELGEYALENYTAVKAVHVNLGIKL</sequence>
<evidence type="ECO:0000256" key="1">
    <source>
        <dbReference type="ARBA" id="ARBA00009986"/>
    </source>
</evidence>
<evidence type="ECO:0000256" key="3">
    <source>
        <dbReference type="ARBA" id="ARBA00023027"/>
    </source>
</evidence>
<keyword evidence="3" id="KW-0520">NAD</keyword>
<dbReference type="InterPro" id="IPR015590">
    <property type="entry name" value="Aldehyde_DH_dom"/>
</dbReference>
<evidence type="ECO:0000256" key="6">
    <source>
        <dbReference type="RuleBase" id="RU003345"/>
    </source>
</evidence>
<reference evidence="8" key="1">
    <citation type="submission" date="2022-07" db="EMBL/GenBank/DDBJ databases">
        <title>Genome Sequence of Physisporinus lineatus.</title>
        <authorList>
            <person name="Buettner E."/>
        </authorList>
    </citation>
    <scope>NUCLEOTIDE SEQUENCE</scope>
    <source>
        <strain evidence="8">VT162</strain>
    </source>
</reference>
<feature type="active site" evidence="5">
    <location>
        <position position="269"/>
    </location>
</feature>
<evidence type="ECO:0000313" key="9">
    <source>
        <dbReference type="Proteomes" id="UP001212997"/>
    </source>
</evidence>